<gene>
    <name evidence="2" type="ORF">PVAP13_5NG353200</name>
</gene>
<dbReference type="AlphaFoldDB" id="A0A8T0RTT0"/>
<evidence type="ECO:0000313" key="2">
    <source>
        <dbReference type="EMBL" id="KAG2588844.1"/>
    </source>
</evidence>
<dbReference type="EMBL" id="CM029046">
    <property type="protein sequence ID" value="KAG2588844.1"/>
    <property type="molecule type" value="Genomic_DNA"/>
</dbReference>
<reference evidence="2" key="1">
    <citation type="submission" date="2020-05" db="EMBL/GenBank/DDBJ databases">
        <title>WGS assembly of Panicum virgatum.</title>
        <authorList>
            <person name="Lovell J.T."/>
            <person name="Jenkins J."/>
            <person name="Shu S."/>
            <person name="Juenger T.E."/>
            <person name="Schmutz J."/>
        </authorList>
    </citation>
    <scope>NUCLEOTIDE SEQUENCE</scope>
    <source>
        <strain evidence="2">AP13</strain>
    </source>
</reference>
<feature type="region of interest" description="Disordered" evidence="1">
    <location>
        <begin position="65"/>
        <end position="90"/>
    </location>
</feature>
<sequence length="90" mass="9919">MSTTQGIRAGDESAANGTVSNAAATGSGAESGGSNHQGSKKRRKMRLLWKRVGVAVRRFASFRRRKVNWSESEPSDEEEVDSKKCTKKRY</sequence>
<name>A0A8T0RTT0_PANVG</name>
<keyword evidence="3" id="KW-1185">Reference proteome</keyword>
<comment type="caution">
    <text evidence="2">The sequence shown here is derived from an EMBL/GenBank/DDBJ whole genome shotgun (WGS) entry which is preliminary data.</text>
</comment>
<feature type="region of interest" description="Disordered" evidence="1">
    <location>
        <begin position="1"/>
        <end position="46"/>
    </location>
</feature>
<evidence type="ECO:0000256" key="1">
    <source>
        <dbReference type="SAM" id="MobiDB-lite"/>
    </source>
</evidence>
<accession>A0A8T0RTT0</accession>
<feature type="compositionally biased region" description="Low complexity" evidence="1">
    <location>
        <begin position="20"/>
        <end position="34"/>
    </location>
</feature>
<evidence type="ECO:0000313" key="3">
    <source>
        <dbReference type="Proteomes" id="UP000823388"/>
    </source>
</evidence>
<organism evidence="2 3">
    <name type="scientific">Panicum virgatum</name>
    <name type="common">Blackwell switchgrass</name>
    <dbReference type="NCBI Taxonomy" id="38727"/>
    <lineage>
        <taxon>Eukaryota</taxon>
        <taxon>Viridiplantae</taxon>
        <taxon>Streptophyta</taxon>
        <taxon>Embryophyta</taxon>
        <taxon>Tracheophyta</taxon>
        <taxon>Spermatophyta</taxon>
        <taxon>Magnoliopsida</taxon>
        <taxon>Liliopsida</taxon>
        <taxon>Poales</taxon>
        <taxon>Poaceae</taxon>
        <taxon>PACMAD clade</taxon>
        <taxon>Panicoideae</taxon>
        <taxon>Panicodae</taxon>
        <taxon>Paniceae</taxon>
        <taxon>Panicinae</taxon>
        <taxon>Panicum</taxon>
        <taxon>Panicum sect. Hiantes</taxon>
    </lineage>
</organism>
<dbReference type="Proteomes" id="UP000823388">
    <property type="component" value="Chromosome 5N"/>
</dbReference>
<proteinExistence type="predicted"/>
<protein>
    <submittedName>
        <fullName evidence="2">Uncharacterized protein</fullName>
    </submittedName>
</protein>